<dbReference type="Gene3D" id="6.10.140.1040">
    <property type="match status" value="1"/>
</dbReference>
<evidence type="ECO:0000259" key="2">
    <source>
        <dbReference type="SMART" id="SM01233"/>
    </source>
</evidence>
<dbReference type="OrthoDB" id="5390558at2759"/>
<name>A0A9P6AVA8_9AGAM</name>
<dbReference type="GO" id="GO:0005634">
    <property type="term" value="C:nucleus"/>
    <property type="evidence" value="ECO:0007669"/>
    <property type="project" value="TreeGrafter"/>
</dbReference>
<dbReference type="EMBL" id="MU128984">
    <property type="protein sequence ID" value="KAF9512608.1"/>
    <property type="molecule type" value="Genomic_DNA"/>
</dbReference>
<dbReference type="GO" id="GO:0003723">
    <property type="term" value="F:RNA binding"/>
    <property type="evidence" value="ECO:0007669"/>
    <property type="project" value="InterPro"/>
</dbReference>
<reference evidence="3" key="1">
    <citation type="journal article" date="2020" name="Nat. Commun.">
        <title>Large-scale genome sequencing of mycorrhizal fungi provides insights into the early evolution of symbiotic traits.</title>
        <authorList>
            <person name="Miyauchi S."/>
            <person name="Kiss E."/>
            <person name="Kuo A."/>
            <person name="Drula E."/>
            <person name="Kohler A."/>
            <person name="Sanchez-Garcia M."/>
            <person name="Morin E."/>
            <person name="Andreopoulos B."/>
            <person name="Barry K.W."/>
            <person name="Bonito G."/>
            <person name="Buee M."/>
            <person name="Carver A."/>
            <person name="Chen C."/>
            <person name="Cichocki N."/>
            <person name="Clum A."/>
            <person name="Culley D."/>
            <person name="Crous P.W."/>
            <person name="Fauchery L."/>
            <person name="Girlanda M."/>
            <person name="Hayes R.D."/>
            <person name="Keri Z."/>
            <person name="LaButti K."/>
            <person name="Lipzen A."/>
            <person name="Lombard V."/>
            <person name="Magnuson J."/>
            <person name="Maillard F."/>
            <person name="Murat C."/>
            <person name="Nolan M."/>
            <person name="Ohm R.A."/>
            <person name="Pangilinan J."/>
            <person name="Pereira M.F."/>
            <person name="Perotto S."/>
            <person name="Peter M."/>
            <person name="Pfister S."/>
            <person name="Riley R."/>
            <person name="Sitrit Y."/>
            <person name="Stielow J.B."/>
            <person name="Szollosi G."/>
            <person name="Zifcakova L."/>
            <person name="Stursova M."/>
            <person name="Spatafora J.W."/>
            <person name="Tedersoo L."/>
            <person name="Vaario L.M."/>
            <person name="Yamada A."/>
            <person name="Yan M."/>
            <person name="Wang P."/>
            <person name="Xu J."/>
            <person name="Bruns T."/>
            <person name="Baldrian P."/>
            <person name="Vilgalys R."/>
            <person name="Dunand C."/>
            <person name="Henrissat B."/>
            <person name="Grigoriev I.V."/>
            <person name="Hibbett D."/>
            <person name="Nagy L.G."/>
            <person name="Martin F.M."/>
        </authorList>
    </citation>
    <scope>NUCLEOTIDE SEQUENCE</scope>
    <source>
        <strain evidence="3">UP504</strain>
    </source>
</reference>
<dbReference type="SMART" id="SM01233">
    <property type="entry name" value="HABP4_PAI-RBP1"/>
    <property type="match status" value="1"/>
</dbReference>
<dbReference type="PANTHER" id="PTHR12299">
    <property type="entry name" value="HYALURONIC ACID-BINDING PROTEIN 4"/>
    <property type="match status" value="1"/>
</dbReference>
<dbReference type="InterPro" id="IPR006861">
    <property type="entry name" value="HABP4_PAIRBP1-bd"/>
</dbReference>
<feature type="compositionally biased region" description="Pro residues" evidence="1">
    <location>
        <begin position="21"/>
        <end position="37"/>
    </location>
</feature>
<feature type="compositionally biased region" description="Low complexity" evidence="1">
    <location>
        <begin position="137"/>
        <end position="155"/>
    </location>
</feature>
<feature type="compositionally biased region" description="Basic and acidic residues" evidence="1">
    <location>
        <begin position="104"/>
        <end position="133"/>
    </location>
</feature>
<feature type="compositionally biased region" description="Low complexity" evidence="1">
    <location>
        <begin position="38"/>
        <end position="47"/>
    </location>
</feature>
<feature type="domain" description="Hyaluronan/mRNA-binding protein" evidence="2">
    <location>
        <begin position="113"/>
        <end position="255"/>
    </location>
</feature>
<evidence type="ECO:0000256" key="1">
    <source>
        <dbReference type="SAM" id="MobiDB-lite"/>
    </source>
</evidence>
<keyword evidence="4" id="KW-1185">Reference proteome</keyword>
<feature type="compositionally biased region" description="Basic and acidic residues" evidence="1">
    <location>
        <begin position="286"/>
        <end position="308"/>
    </location>
</feature>
<accession>A0A9P6AVA8</accession>
<protein>
    <recommendedName>
        <fullName evidence="2">Hyaluronan/mRNA-binding protein domain-containing protein</fullName>
    </recommendedName>
</protein>
<feature type="compositionally biased region" description="Low complexity" evidence="1">
    <location>
        <begin position="175"/>
        <end position="191"/>
    </location>
</feature>
<organism evidence="3 4">
    <name type="scientific">Hydnum rufescens UP504</name>
    <dbReference type="NCBI Taxonomy" id="1448309"/>
    <lineage>
        <taxon>Eukaryota</taxon>
        <taxon>Fungi</taxon>
        <taxon>Dikarya</taxon>
        <taxon>Basidiomycota</taxon>
        <taxon>Agaricomycotina</taxon>
        <taxon>Agaricomycetes</taxon>
        <taxon>Cantharellales</taxon>
        <taxon>Hydnaceae</taxon>
        <taxon>Hydnum</taxon>
    </lineage>
</organism>
<dbReference type="GO" id="GO:0005737">
    <property type="term" value="C:cytoplasm"/>
    <property type="evidence" value="ECO:0007669"/>
    <property type="project" value="TreeGrafter"/>
</dbReference>
<dbReference type="Proteomes" id="UP000886523">
    <property type="component" value="Unassembled WGS sequence"/>
</dbReference>
<dbReference type="PANTHER" id="PTHR12299:SF17">
    <property type="entry name" value="AT19571P-RELATED"/>
    <property type="match status" value="1"/>
</dbReference>
<comment type="caution">
    <text evidence="3">The sequence shown here is derived from an EMBL/GenBank/DDBJ whole genome shotgun (WGS) entry which is preliminary data.</text>
</comment>
<feature type="region of interest" description="Disordered" evidence="1">
    <location>
        <begin position="175"/>
        <end position="227"/>
    </location>
</feature>
<gene>
    <name evidence="3" type="ORF">BS47DRAFT_1382878</name>
</gene>
<feature type="region of interest" description="Disordered" evidence="1">
    <location>
        <begin position="281"/>
        <end position="367"/>
    </location>
</feature>
<dbReference type="InterPro" id="IPR039764">
    <property type="entry name" value="HABP4/SERBP1-like"/>
</dbReference>
<feature type="compositionally biased region" description="Polar residues" evidence="1">
    <location>
        <begin position="69"/>
        <end position="81"/>
    </location>
</feature>
<dbReference type="AlphaFoldDB" id="A0A9P6AVA8"/>
<feature type="compositionally biased region" description="Low complexity" evidence="1">
    <location>
        <begin position="198"/>
        <end position="209"/>
    </location>
</feature>
<sequence length="367" mass="38445">MSVVTKNPFALLNDDEETSPVPEPAPVEPTPPVPPAPRGNNRGRAAPVNTGSRSGRYPKRGGAPAVQAQDGSSTPNPNESGVTFDRSANKPERGRGRGRGRGGRGRDGDRPERGRPYDKHSQTAIVDTDKKVEQGWGADTGTAELAAETGGEADAQTATWEDAATTAITDWANATPGADAAAWADPNPTDTSGWGVPADGEAAANADNGKPARKARRDDEEEEDNTLTLDEYLAKKKAEDSAIPKLEGGRKIGDADWKDAVPLVKDESDCVYFAGKAKSIPKPRAKKEEKISILIDGHFDRPARDGGRGRGGRGRGGDRGDRGRGGGGSARGGRAGRRGESHGNGDSWGNNARSVDVDDQSAFPSLG</sequence>
<feature type="compositionally biased region" description="Basic and acidic residues" evidence="1">
    <location>
        <begin position="315"/>
        <end position="324"/>
    </location>
</feature>
<feature type="region of interest" description="Disordered" evidence="1">
    <location>
        <begin position="1"/>
        <end position="156"/>
    </location>
</feature>
<evidence type="ECO:0000313" key="4">
    <source>
        <dbReference type="Proteomes" id="UP000886523"/>
    </source>
</evidence>
<proteinExistence type="predicted"/>
<evidence type="ECO:0000313" key="3">
    <source>
        <dbReference type="EMBL" id="KAF9512608.1"/>
    </source>
</evidence>